<evidence type="ECO:0000313" key="5">
    <source>
        <dbReference type="Proteomes" id="UP001596456"/>
    </source>
</evidence>
<keyword evidence="2" id="KW-1133">Transmembrane helix</keyword>
<protein>
    <submittedName>
        <fullName evidence="4">SPOR domain-containing protein</fullName>
    </submittedName>
</protein>
<organism evidence="4 5">
    <name type="scientific">Rhodocista pekingensis</name>
    <dbReference type="NCBI Taxonomy" id="201185"/>
    <lineage>
        <taxon>Bacteria</taxon>
        <taxon>Pseudomonadati</taxon>
        <taxon>Pseudomonadota</taxon>
        <taxon>Alphaproteobacteria</taxon>
        <taxon>Rhodospirillales</taxon>
        <taxon>Azospirillaceae</taxon>
        <taxon>Rhodocista</taxon>
    </lineage>
</organism>
<accession>A0ABW2KPL9</accession>
<evidence type="ECO:0000256" key="1">
    <source>
        <dbReference type="SAM" id="MobiDB-lite"/>
    </source>
</evidence>
<proteinExistence type="predicted"/>
<name>A0ABW2KPL9_9PROT</name>
<sequence length="313" mass="32969">MSMHDDDQYPRDQYPRDDYRADQGYYRRDSADGYGYGYEAETPPRRRLTSILVVALGVGAFGGIIWYAYSQGMRAGSESVAPVLRADAGPTKVRPEQPGGMQVPHQDKLVYDRLNPAAAPEPGVERLLPPPEAPLDRPRPPEPDSDPAALAEGEPGLGEPPASAALTEEPEEAPVEEPAPAPAPPPPAARQPVAPPTVAAAAPPVVVPPAAAPPKATPAPAAVAPAAPPAPVTGGVRVQIAAVDSEAKAQSEWSRLQKRYAAQLGGLGVRYVRADLGAKGTYYRIQAGPVEDSRAREICTQLKAQNVGCIIVK</sequence>
<dbReference type="InterPro" id="IPR036680">
    <property type="entry name" value="SPOR-like_sf"/>
</dbReference>
<keyword evidence="2" id="KW-0812">Transmembrane</keyword>
<dbReference type="Gene3D" id="3.30.70.1070">
    <property type="entry name" value="Sporulation related repeat"/>
    <property type="match status" value="1"/>
</dbReference>
<gene>
    <name evidence="4" type="ORF">ACFQPS_02090</name>
</gene>
<dbReference type="EMBL" id="JBHTCM010000004">
    <property type="protein sequence ID" value="MFC7331942.1"/>
    <property type="molecule type" value="Genomic_DNA"/>
</dbReference>
<evidence type="ECO:0000259" key="3">
    <source>
        <dbReference type="PROSITE" id="PS51724"/>
    </source>
</evidence>
<evidence type="ECO:0000256" key="2">
    <source>
        <dbReference type="SAM" id="Phobius"/>
    </source>
</evidence>
<evidence type="ECO:0000313" key="4">
    <source>
        <dbReference type="EMBL" id="MFC7331942.1"/>
    </source>
</evidence>
<comment type="caution">
    <text evidence="4">The sequence shown here is derived from an EMBL/GenBank/DDBJ whole genome shotgun (WGS) entry which is preliminary data.</text>
</comment>
<feature type="compositionally biased region" description="Pro residues" evidence="1">
    <location>
        <begin position="177"/>
        <end position="195"/>
    </location>
</feature>
<keyword evidence="5" id="KW-1185">Reference proteome</keyword>
<dbReference type="Pfam" id="PF05036">
    <property type="entry name" value="SPOR"/>
    <property type="match status" value="1"/>
</dbReference>
<dbReference type="SUPFAM" id="SSF110997">
    <property type="entry name" value="Sporulation related repeat"/>
    <property type="match status" value="1"/>
</dbReference>
<dbReference type="RefSeq" id="WP_377356037.1">
    <property type="nucleotide sequence ID" value="NZ_JBHTCM010000004.1"/>
</dbReference>
<keyword evidence="2" id="KW-0472">Membrane</keyword>
<reference evidence="5" key="1">
    <citation type="journal article" date="2019" name="Int. J. Syst. Evol. Microbiol.">
        <title>The Global Catalogue of Microorganisms (GCM) 10K type strain sequencing project: providing services to taxonomists for standard genome sequencing and annotation.</title>
        <authorList>
            <consortium name="The Broad Institute Genomics Platform"/>
            <consortium name="The Broad Institute Genome Sequencing Center for Infectious Disease"/>
            <person name="Wu L."/>
            <person name="Ma J."/>
        </authorList>
    </citation>
    <scope>NUCLEOTIDE SEQUENCE [LARGE SCALE GENOMIC DNA]</scope>
    <source>
        <strain evidence="5">CGMCC 1.16275</strain>
    </source>
</reference>
<dbReference type="PROSITE" id="PS51724">
    <property type="entry name" value="SPOR"/>
    <property type="match status" value="1"/>
</dbReference>
<feature type="domain" description="SPOR" evidence="3">
    <location>
        <begin position="230"/>
        <end position="313"/>
    </location>
</feature>
<dbReference type="InterPro" id="IPR007730">
    <property type="entry name" value="SPOR-like_dom"/>
</dbReference>
<feature type="region of interest" description="Disordered" evidence="1">
    <location>
        <begin position="119"/>
        <end position="196"/>
    </location>
</feature>
<dbReference type="Proteomes" id="UP001596456">
    <property type="component" value="Unassembled WGS sequence"/>
</dbReference>
<feature type="region of interest" description="Disordered" evidence="1">
    <location>
        <begin position="1"/>
        <end position="23"/>
    </location>
</feature>
<feature type="transmembrane region" description="Helical" evidence="2">
    <location>
        <begin position="48"/>
        <end position="69"/>
    </location>
</feature>